<dbReference type="AGR" id="MGI:1915423"/>
<name>Q9D2G6_MOUSE</name>
<evidence type="ECO:0000313" key="1">
    <source>
        <dbReference type="EMBL" id="BAB31835.1"/>
    </source>
</evidence>
<dbReference type="EMBL" id="AK019686">
    <property type="protein sequence ID" value="BAB31835.1"/>
    <property type="molecule type" value="mRNA"/>
</dbReference>
<evidence type="ECO:0000313" key="2">
    <source>
        <dbReference type="MGI" id="MGI:1915423"/>
    </source>
</evidence>
<reference evidence="1" key="4">
    <citation type="submission" date="2000-08" db="EMBL/GenBank/DDBJ databases">
        <authorList>
            <person name="Adachi J."/>
            <person name="Aizawa K."/>
            <person name="Akahira S."/>
            <person name="Akimura T."/>
            <person name="Arai A."/>
            <person name="Aono H."/>
            <person name="Arakawa T."/>
            <person name="Bono H."/>
            <person name="Carninci P."/>
            <person name="Fukuda S."/>
            <person name="Fukunishi Y."/>
            <person name="Furuno M."/>
            <person name="Hanagaki T."/>
            <person name="Hara A."/>
            <person name="Hayatsu N."/>
            <person name="Hiramoto K."/>
            <person name="Hiraoka T."/>
            <person name="Hori F."/>
            <person name="Imotani K."/>
            <person name="Ishii Y."/>
            <person name="Itoh M."/>
            <person name="Izawa M."/>
            <person name="Kasukawa T."/>
            <person name="Kato H."/>
            <person name="Kawai J."/>
            <person name="Kojima Y."/>
            <person name="Konno H."/>
            <person name="Kouda M."/>
            <person name="Koya S."/>
            <person name="Kurihara C."/>
            <person name="Matsuyama T."/>
            <person name="Miyazaki A."/>
            <person name="Nishi K."/>
            <person name="Nomura K."/>
            <person name="Numazaki R."/>
            <person name="Ohno M."/>
            <person name="Okazaki Y."/>
            <person name="Okido T."/>
            <person name="Owa C."/>
            <person name="Saito H."/>
            <person name="Saito R."/>
            <person name="Sakai C."/>
            <person name="Sakai K."/>
            <person name="Sano H."/>
            <person name="Sasaki D."/>
            <person name="Shibata K."/>
            <person name="Shibata Y."/>
            <person name="Shinagawa A."/>
            <person name="Shiraki T."/>
            <person name="Sogabe Y."/>
            <person name="Suzuki H."/>
            <person name="Tagami M."/>
            <person name="Tagawa A."/>
            <person name="Takahashi F."/>
            <person name="Tanaka T."/>
            <person name="Tejima Y."/>
            <person name="Toya T."/>
            <person name="Yamamura T."/>
            <person name="Yasunishi A."/>
            <person name="Yoshida K."/>
            <person name="Yoshino M."/>
            <person name="Muramatsu M."/>
            <person name="Hayashizaki Y."/>
        </authorList>
    </citation>
    <scope>NUCLEOTIDE SEQUENCE</scope>
    <source>
        <strain evidence="1">C57BL/6J</strain>
        <tissue evidence="1">Testis</tissue>
    </source>
</reference>
<reference evidence="1" key="8">
    <citation type="journal article" date="2005" name="Science">
        <title>Antisense Transcription in the Mammalian Transcriptome.</title>
        <authorList>
            <consortium name="RIKEN Genome Exploration Research Group and Genome Science Group (Genome Network Project Core Group) and the FANTOM Consortium"/>
        </authorList>
    </citation>
    <scope>NUCLEOTIDE SEQUENCE</scope>
    <source>
        <strain evidence="1">C57BL/6J</strain>
        <tissue evidence="1">Testis</tissue>
    </source>
</reference>
<dbReference type="MGI" id="MGI:1915423">
    <property type="gene designation" value="Ppifos"/>
</dbReference>
<proteinExistence type="evidence at transcript level"/>
<reference evidence="1" key="6">
    <citation type="journal article" date="2002" name="Nature">
        <title>Analysis of the mouse transcriptome based on functional annotation of 60,770 full-length cDNAs.</title>
        <authorList>
            <consortium name="The FANTOM Consortium and the RIKEN Genome Exploration Research Group Phase I and II Team"/>
        </authorList>
    </citation>
    <scope>NUCLEOTIDE SEQUENCE</scope>
    <source>
        <strain evidence="1">C57BL/6J</strain>
        <tissue evidence="1">Testis</tissue>
    </source>
</reference>
<reference evidence="1" key="1">
    <citation type="journal article" date="1999" name="Methods Enzymol.">
        <title>High-efficiency full-length cDNA cloning.</title>
        <authorList>
            <person name="Carninci P."/>
            <person name="Hayashizaki Y."/>
        </authorList>
    </citation>
    <scope>NUCLEOTIDE SEQUENCE</scope>
    <source>
        <strain evidence="1">C57BL/6J</strain>
        <tissue evidence="1">Testis</tissue>
    </source>
</reference>
<reference evidence="1" key="3">
    <citation type="journal article" date="2000" name="Genome Res.">
        <title>RIKEN integrated sequence analysis (RISA) system--384-format sequencing pipeline with 384 multicapillary sequencer.</title>
        <authorList>
            <person name="Shibata K."/>
            <person name="Itoh M."/>
            <person name="Aizawa K."/>
            <person name="Nagaoka S."/>
            <person name="Sasaki N."/>
            <person name="Carninci P."/>
            <person name="Konno H."/>
            <person name="Akiyama J."/>
            <person name="Nishi K."/>
            <person name="Kitsunai T."/>
            <person name="Tashiro H."/>
            <person name="Itoh M."/>
            <person name="Sumi N."/>
            <person name="Ishii Y."/>
            <person name="Nakamura S."/>
            <person name="Hazama M."/>
            <person name="Nishine T."/>
            <person name="Harada A."/>
            <person name="Yamamoto R."/>
            <person name="Matsumoto H."/>
            <person name="Sakaguchi S."/>
            <person name="Ikegami T."/>
            <person name="Kashiwagi K."/>
            <person name="Fujiwake S."/>
            <person name="Inoue K."/>
            <person name="Togawa Y."/>
            <person name="Izawa M."/>
            <person name="Ohara E."/>
            <person name="Watahiki M."/>
            <person name="Yoneda Y."/>
            <person name="Ishikawa T."/>
            <person name="Ozawa K."/>
            <person name="Tanaka T."/>
            <person name="Matsuura S."/>
            <person name="Kawai J."/>
            <person name="Okazaki Y."/>
            <person name="Muramatsu M."/>
            <person name="Inoue Y."/>
            <person name="Kira A."/>
            <person name="Hayashizaki Y."/>
        </authorList>
    </citation>
    <scope>NUCLEOTIDE SEQUENCE</scope>
    <source>
        <strain evidence="1">C57BL/6J</strain>
        <tissue evidence="1">Testis</tissue>
    </source>
</reference>
<reference evidence="1" key="2">
    <citation type="journal article" date="2000" name="Genome Res.">
        <title>Normalization and subtraction of cap-trapper-selected cDNAs to prepare full-length cDNA libraries for rapid discovery of new genes.</title>
        <authorList>
            <person name="Carninci P."/>
            <person name="Shibata Y."/>
            <person name="Hayatsu N."/>
            <person name="Sugahara Y."/>
            <person name="Shibata K."/>
            <person name="Itoh M."/>
            <person name="Konno H."/>
            <person name="Okazaki Y."/>
            <person name="Muramatsu M."/>
            <person name="Hayashizaki Y."/>
        </authorList>
    </citation>
    <scope>NUCLEOTIDE SEQUENCE</scope>
    <source>
        <strain evidence="1">C57BL/6J</strain>
        <tissue evidence="1">Testis</tissue>
    </source>
</reference>
<gene>
    <name evidence="2" type="primary">Ppifos</name>
    <name evidence="2" type="synonym">Ppifs</name>
</gene>
<reference evidence="1" key="5">
    <citation type="journal article" date="2001" name="Nature">
        <title>Functional annotation of a full-length mouse cDNA collection.</title>
        <authorList>
            <consortium name="The RIKEN Genome Exploration Research Group Phase II Team and the FANTOM Consortium"/>
        </authorList>
    </citation>
    <scope>NUCLEOTIDE SEQUENCE</scope>
    <source>
        <strain evidence="1">C57BL/6J</strain>
        <tissue evidence="1">Testis</tissue>
    </source>
</reference>
<reference evidence="1" key="7">
    <citation type="journal article" date="2005" name="Science">
        <title>The Transcriptional Landscape of the Mammalian Genome.</title>
        <authorList>
            <consortium name="The FANTOM Consortium"/>
            <consortium name="Riken Genome Exploration Research Group and Genome Science Group (Genome Network Project Core Group)"/>
        </authorList>
    </citation>
    <scope>NUCLEOTIDE SEQUENCE</scope>
    <source>
        <strain evidence="1">C57BL/6J</strain>
        <tissue evidence="1">Testis</tissue>
    </source>
</reference>
<protein>
    <submittedName>
        <fullName evidence="1">Uncharacterized protein</fullName>
    </submittedName>
</protein>
<dbReference type="AlphaFoldDB" id="Q9D2G6"/>
<organism evidence="1">
    <name type="scientific">Mus musculus</name>
    <name type="common">Mouse</name>
    <dbReference type="NCBI Taxonomy" id="10090"/>
    <lineage>
        <taxon>Eukaryota</taxon>
        <taxon>Metazoa</taxon>
        <taxon>Chordata</taxon>
        <taxon>Craniata</taxon>
        <taxon>Vertebrata</taxon>
        <taxon>Euteleostomi</taxon>
        <taxon>Mammalia</taxon>
        <taxon>Eutheria</taxon>
        <taxon>Euarchontoglires</taxon>
        <taxon>Glires</taxon>
        <taxon>Rodentia</taxon>
        <taxon>Myomorpha</taxon>
        <taxon>Muroidea</taxon>
        <taxon>Muridae</taxon>
        <taxon>Murinae</taxon>
        <taxon>Mus</taxon>
        <taxon>Mus</taxon>
    </lineage>
</organism>
<accession>Q9D2G6</accession>
<sequence>MNSKSAGQGSAPQTWPHMLQCEVLVGKAASVDGPPFCAIVVGEVASLYTEDLVTNYHSWQRDKGSPRKTALNALKARPQAKGPTKLKPSFCICNHAVTSLVSEQKVSCLS</sequence>